<comment type="caution">
    <text evidence="5">The sequence shown here is derived from an EMBL/GenBank/DDBJ whole genome shotgun (WGS) entry which is preliminary data.</text>
</comment>
<dbReference type="Proteomes" id="UP000236291">
    <property type="component" value="Unassembled WGS sequence"/>
</dbReference>
<dbReference type="GO" id="GO:0019265">
    <property type="term" value="P:glycine biosynthetic process, by transamination of glyoxylate"/>
    <property type="evidence" value="ECO:0007669"/>
    <property type="project" value="TreeGrafter"/>
</dbReference>
<dbReference type="EMBL" id="ASHM01098368">
    <property type="protein sequence ID" value="PNX66267.1"/>
    <property type="molecule type" value="Genomic_DNA"/>
</dbReference>
<evidence type="ECO:0000256" key="1">
    <source>
        <dbReference type="ARBA" id="ARBA00001933"/>
    </source>
</evidence>
<dbReference type="SUPFAM" id="SSF53383">
    <property type="entry name" value="PLP-dependent transferases"/>
    <property type="match status" value="1"/>
</dbReference>
<keyword evidence="2 5" id="KW-0032">Aminotransferase</keyword>
<comment type="cofactor">
    <cofactor evidence="1">
        <name>pyridoxal 5'-phosphate</name>
        <dbReference type="ChEBI" id="CHEBI:597326"/>
    </cofactor>
</comment>
<proteinExistence type="predicted"/>
<evidence type="ECO:0000313" key="6">
    <source>
        <dbReference type="Proteomes" id="UP000236291"/>
    </source>
</evidence>
<dbReference type="Gene3D" id="3.90.1150.10">
    <property type="entry name" value="Aspartate Aminotransferase, domain 1"/>
    <property type="match status" value="1"/>
</dbReference>
<dbReference type="PANTHER" id="PTHR21152">
    <property type="entry name" value="AMINOTRANSFERASE CLASS V"/>
    <property type="match status" value="1"/>
</dbReference>
<dbReference type="GO" id="GO:0008453">
    <property type="term" value="F:alanine-glyoxylate transaminase activity"/>
    <property type="evidence" value="ECO:0007669"/>
    <property type="project" value="TreeGrafter"/>
</dbReference>
<keyword evidence="3 5" id="KW-0808">Transferase</keyword>
<gene>
    <name evidence="5" type="ORF">L195_g054997</name>
</gene>
<protein>
    <submittedName>
        <fullName evidence="5">Serine-glyoxylate aminotransferase-like protein</fullName>
    </submittedName>
</protein>
<dbReference type="GO" id="GO:0004760">
    <property type="term" value="F:L-serine-pyruvate transaminase activity"/>
    <property type="evidence" value="ECO:0007669"/>
    <property type="project" value="TreeGrafter"/>
</dbReference>
<name>A0A2K3KJ06_TRIPR</name>
<dbReference type="STRING" id="57577.A0A2K3KJ06"/>
<evidence type="ECO:0000256" key="3">
    <source>
        <dbReference type="ARBA" id="ARBA00022679"/>
    </source>
</evidence>
<accession>A0A2K3KJ06</accession>
<dbReference type="PANTHER" id="PTHR21152:SF24">
    <property type="entry name" value="ALANINE--GLYOXYLATE AMINOTRANSFERASE 1"/>
    <property type="match status" value="1"/>
</dbReference>
<evidence type="ECO:0000256" key="2">
    <source>
        <dbReference type="ARBA" id="ARBA00022576"/>
    </source>
</evidence>
<organism evidence="5 6">
    <name type="scientific">Trifolium pratense</name>
    <name type="common">Red clover</name>
    <dbReference type="NCBI Taxonomy" id="57577"/>
    <lineage>
        <taxon>Eukaryota</taxon>
        <taxon>Viridiplantae</taxon>
        <taxon>Streptophyta</taxon>
        <taxon>Embryophyta</taxon>
        <taxon>Tracheophyta</taxon>
        <taxon>Spermatophyta</taxon>
        <taxon>Magnoliopsida</taxon>
        <taxon>eudicotyledons</taxon>
        <taxon>Gunneridae</taxon>
        <taxon>Pentapetalae</taxon>
        <taxon>rosids</taxon>
        <taxon>fabids</taxon>
        <taxon>Fabales</taxon>
        <taxon>Fabaceae</taxon>
        <taxon>Papilionoideae</taxon>
        <taxon>50 kb inversion clade</taxon>
        <taxon>NPAAA clade</taxon>
        <taxon>Hologalegina</taxon>
        <taxon>IRL clade</taxon>
        <taxon>Trifolieae</taxon>
        <taxon>Trifolium</taxon>
    </lineage>
</organism>
<reference evidence="5 6" key="2">
    <citation type="journal article" date="2017" name="Front. Plant Sci.">
        <title>Gene Classification and Mining of Molecular Markers Useful in Red Clover (Trifolium pratense) Breeding.</title>
        <authorList>
            <person name="Istvanek J."/>
            <person name="Dluhosova J."/>
            <person name="Dluhos P."/>
            <person name="Patkova L."/>
            <person name="Nedelnik J."/>
            <person name="Repkova J."/>
        </authorList>
    </citation>
    <scope>NUCLEOTIDE SEQUENCE [LARGE SCALE GENOMIC DNA]</scope>
    <source>
        <strain evidence="6">cv. Tatra</strain>
        <tissue evidence="5">Young leaves</tissue>
    </source>
</reference>
<sequence>RLAVEAWGLKNCCQKEEYYSASVTAIVVPPNIDSGEIVSRAWNKYNLSLGVGLNKVAGKVFRIGHVGHLNEGHFIQFTNSID</sequence>
<evidence type="ECO:0000313" key="5">
    <source>
        <dbReference type="EMBL" id="PNX66267.1"/>
    </source>
</evidence>
<dbReference type="InterPro" id="IPR015422">
    <property type="entry name" value="PyrdxlP-dep_Trfase_small"/>
</dbReference>
<dbReference type="AlphaFoldDB" id="A0A2K3KJ06"/>
<reference evidence="5 6" key="1">
    <citation type="journal article" date="2014" name="Am. J. Bot.">
        <title>Genome assembly and annotation for red clover (Trifolium pratense; Fabaceae).</title>
        <authorList>
            <person name="Istvanek J."/>
            <person name="Jaros M."/>
            <person name="Krenek A."/>
            <person name="Repkova J."/>
        </authorList>
    </citation>
    <scope>NUCLEOTIDE SEQUENCE [LARGE SCALE GENOMIC DNA]</scope>
    <source>
        <strain evidence="6">cv. Tatra</strain>
        <tissue evidence="5">Young leaves</tissue>
    </source>
</reference>
<dbReference type="InterPro" id="IPR015424">
    <property type="entry name" value="PyrdxlP-dep_Trfase"/>
</dbReference>
<keyword evidence="4" id="KW-0663">Pyridoxal phosphate</keyword>
<feature type="non-terminal residue" evidence="5">
    <location>
        <position position="1"/>
    </location>
</feature>
<evidence type="ECO:0000256" key="4">
    <source>
        <dbReference type="ARBA" id="ARBA00022898"/>
    </source>
</evidence>
<dbReference type="GO" id="GO:0005777">
    <property type="term" value="C:peroxisome"/>
    <property type="evidence" value="ECO:0007669"/>
    <property type="project" value="TreeGrafter"/>
</dbReference>